<comment type="catalytic activity">
    <reaction evidence="1 7">
        <text>Cleavage of hydrophobic, N-terminal signal or leader sequences from secreted and periplasmic proteins.</text>
        <dbReference type="EC" id="3.4.21.89"/>
    </reaction>
</comment>
<dbReference type="GO" id="GO:0016020">
    <property type="term" value="C:membrane"/>
    <property type="evidence" value="ECO:0007669"/>
    <property type="project" value="UniProtKB-SubCell"/>
</dbReference>
<feature type="transmembrane region" description="Helical" evidence="7">
    <location>
        <begin position="42"/>
        <end position="71"/>
    </location>
</feature>
<dbReference type="InterPro" id="IPR000223">
    <property type="entry name" value="Pept_S26A_signal_pept_1"/>
</dbReference>
<dbReference type="PANTHER" id="PTHR43390">
    <property type="entry name" value="SIGNAL PEPTIDASE I"/>
    <property type="match status" value="1"/>
</dbReference>
<keyword evidence="7" id="KW-1133">Transmembrane helix</keyword>
<evidence type="ECO:0000256" key="6">
    <source>
        <dbReference type="PIRSR" id="PIRSR600223-1"/>
    </source>
</evidence>
<dbReference type="GO" id="GO:0009003">
    <property type="term" value="F:signal peptidase activity"/>
    <property type="evidence" value="ECO:0007669"/>
    <property type="project" value="UniProtKB-EC"/>
</dbReference>
<comment type="subcellular location">
    <subcellularLocation>
        <location evidence="7">Membrane</location>
        <topology evidence="7">Single-pass type II membrane protein</topology>
    </subcellularLocation>
</comment>
<reference evidence="10" key="1">
    <citation type="submission" date="2018-11" db="EMBL/GenBank/DDBJ databases">
        <title>FDA dAtabase for Regulatory Grade micrObial Sequences (FDA-ARGOS): Supporting development and validation of Infectious Disease Dx tests.</title>
        <authorList>
            <person name="Goldberg B."/>
            <person name="Campos J."/>
            <person name="Tallon L."/>
            <person name="Sadzewicz L."/>
            <person name="Zhao X."/>
            <person name="Vavikolanu K."/>
            <person name="Mehta A."/>
            <person name="Aluvathingal J."/>
            <person name="Nadendla S."/>
            <person name="Geyer C."/>
            <person name="Nandy P."/>
            <person name="Yan Y."/>
            <person name="Sichtig H."/>
        </authorList>
    </citation>
    <scope>NUCLEOTIDE SEQUENCE [LARGE SCALE GENOMIC DNA]</scope>
    <source>
        <strain evidence="10">FDAARGOS_614</strain>
        <plasmid evidence="10">unnamed1</plasmid>
    </source>
</reference>
<dbReference type="EMBL" id="CP033968">
    <property type="protein sequence ID" value="AZG12102.1"/>
    <property type="molecule type" value="Genomic_DNA"/>
</dbReference>
<sequence>MSLFLSGLALTAAGPAMVAYGRRRGETDEVNSRLLSLGYSCAIFGPFLLLVYVATLPSALLVAAAVSGLLWGADWLAKRTRGRRWTSGAARYGSDAFLMVLGVCVVRFFVVEPFVVPSSSMRPTLSVGDVIIVDKFSYGIRLPVLNLPLIPTGQPARGQMIVFEYPPDRSRAFVKRVIGIPGDTVRVDDSGIEINGERLPQAPAGSYTYTSDAGHPVAADQFVERLGSTSYQSLHRPGTPWADLAAVEALHPKNGCAFGRAGMQCIVPAGHYFVIGDNRSDSLDGRYWGFVPDSHLLGRVDAVLGNTSGPRYTGAWLR</sequence>
<dbReference type="InterPro" id="IPR019533">
    <property type="entry name" value="Peptidase_S26"/>
</dbReference>
<dbReference type="SUPFAM" id="SSF51306">
    <property type="entry name" value="LexA/Signal peptidase"/>
    <property type="match status" value="1"/>
</dbReference>
<feature type="domain" description="Peptidase S26" evidence="8">
    <location>
        <begin position="95"/>
        <end position="303"/>
    </location>
</feature>
<dbReference type="InterPro" id="IPR036286">
    <property type="entry name" value="LexA/Signal_pep-like_sf"/>
</dbReference>
<dbReference type="GO" id="GO:0004252">
    <property type="term" value="F:serine-type endopeptidase activity"/>
    <property type="evidence" value="ECO:0007669"/>
    <property type="project" value="InterPro"/>
</dbReference>
<dbReference type="NCBIfam" id="TIGR02227">
    <property type="entry name" value="sigpep_I_bact"/>
    <property type="match status" value="1"/>
</dbReference>
<feature type="transmembrane region" description="Helical" evidence="7">
    <location>
        <begin position="92"/>
        <end position="110"/>
    </location>
</feature>
<gene>
    <name evidence="9" type="primary">lepB</name>
    <name evidence="9" type="ORF">EHF44_01075</name>
</gene>
<dbReference type="InterPro" id="IPR019757">
    <property type="entry name" value="Pept_S26A_signal_pept_1_Lys-AS"/>
</dbReference>
<proteinExistence type="inferred from homology"/>
<evidence type="ECO:0000256" key="7">
    <source>
        <dbReference type="RuleBase" id="RU362042"/>
    </source>
</evidence>
<geneLocation type="plasmid" evidence="9">
    <name>unnamed1</name>
</geneLocation>
<protein>
    <recommendedName>
        <fullName evidence="4 7">Signal peptidase I</fullName>
        <ecNumber evidence="3 7">3.4.21.89</ecNumber>
    </recommendedName>
</protein>
<dbReference type="KEGG" id="cpau:EHF44_01075"/>
<evidence type="ECO:0000256" key="2">
    <source>
        <dbReference type="ARBA" id="ARBA00009370"/>
    </source>
</evidence>
<dbReference type="RefSeq" id="WP_017510889.1">
    <property type="nucleotide sequence ID" value="NZ_CP033968.1"/>
</dbReference>
<keyword evidence="7" id="KW-0812">Transmembrane</keyword>
<dbReference type="PRINTS" id="PR00727">
    <property type="entry name" value="LEADERPTASE"/>
</dbReference>
<keyword evidence="5 7" id="KW-0378">Hydrolase</keyword>
<evidence type="ECO:0000256" key="5">
    <source>
        <dbReference type="ARBA" id="ARBA00022801"/>
    </source>
</evidence>
<dbReference type="Pfam" id="PF10502">
    <property type="entry name" value="Peptidase_S26"/>
    <property type="match status" value="1"/>
</dbReference>
<dbReference type="PROSITE" id="PS00761">
    <property type="entry name" value="SPASE_I_3"/>
    <property type="match status" value="1"/>
</dbReference>
<dbReference type="GO" id="GO:0006465">
    <property type="term" value="P:signal peptide processing"/>
    <property type="evidence" value="ECO:0007669"/>
    <property type="project" value="InterPro"/>
</dbReference>
<evidence type="ECO:0000256" key="3">
    <source>
        <dbReference type="ARBA" id="ARBA00013208"/>
    </source>
</evidence>
<evidence type="ECO:0000313" key="10">
    <source>
        <dbReference type="Proteomes" id="UP000270411"/>
    </source>
</evidence>
<comment type="caution">
    <text evidence="7">Lacks conserved residue(s) required for the propagation of feature annotation.</text>
</comment>
<name>A0A3G8GXP6_9BURK</name>
<accession>A0A3G8GXP6</accession>
<dbReference type="PANTHER" id="PTHR43390:SF1">
    <property type="entry name" value="CHLOROPLAST PROCESSING PEPTIDASE"/>
    <property type="match status" value="1"/>
</dbReference>
<keyword evidence="7" id="KW-0645">Protease</keyword>
<dbReference type="CDD" id="cd06530">
    <property type="entry name" value="S26_SPase_I"/>
    <property type="match status" value="1"/>
</dbReference>
<evidence type="ECO:0000256" key="1">
    <source>
        <dbReference type="ARBA" id="ARBA00000677"/>
    </source>
</evidence>
<dbReference type="Gene3D" id="2.10.109.10">
    <property type="entry name" value="Umud Fragment, subunit A"/>
    <property type="match status" value="1"/>
</dbReference>
<evidence type="ECO:0000256" key="4">
    <source>
        <dbReference type="ARBA" id="ARBA00019232"/>
    </source>
</evidence>
<comment type="similarity">
    <text evidence="2 7">Belongs to the peptidase S26 family.</text>
</comment>
<feature type="active site" evidence="6">
    <location>
        <position position="120"/>
    </location>
</feature>
<evidence type="ECO:0000313" key="9">
    <source>
        <dbReference type="EMBL" id="AZG12102.1"/>
    </source>
</evidence>
<dbReference type="Proteomes" id="UP000270411">
    <property type="component" value="Plasmid unnamed1"/>
</dbReference>
<dbReference type="AlphaFoldDB" id="A0A3G8GXP6"/>
<keyword evidence="7" id="KW-0472">Membrane</keyword>
<dbReference type="PROSITE" id="PS00760">
    <property type="entry name" value="SPASE_I_2"/>
    <property type="match status" value="1"/>
</dbReference>
<dbReference type="OrthoDB" id="9815782at2"/>
<dbReference type="InterPro" id="IPR019758">
    <property type="entry name" value="Pept_S26A_signal_pept_1_CS"/>
</dbReference>
<organism evidence="9 10">
    <name type="scientific">Cupriavidus pauculus</name>
    <dbReference type="NCBI Taxonomy" id="82633"/>
    <lineage>
        <taxon>Bacteria</taxon>
        <taxon>Pseudomonadati</taxon>
        <taxon>Pseudomonadota</taxon>
        <taxon>Betaproteobacteria</taxon>
        <taxon>Burkholderiales</taxon>
        <taxon>Burkholderiaceae</taxon>
        <taxon>Cupriavidus</taxon>
    </lineage>
</organism>
<feature type="active site" evidence="6">
    <location>
        <position position="175"/>
    </location>
</feature>
<keyword evidence="9" id="KW-0614">Plasmid</keyword>
<evidence type="ECO:0000259" key="8">
    <source>
        <dbReference type="Pfam" id="PF10502"/>
    </source>
</evidence>
<dbReference type="EC" id="3.4.21.89" evidence="3 7"/>